<sequence>MARPQKRESARDKLQLLTGKCRGEPHDSTLSLHTRRHGTLVSQDVSHALSFTYIPTRVQSRAATGNCPTSSAKKTHRVLRTDTFLIRFPLQADPPAFGASPPYLGNFRPHYRWSFREPSINEVAFVVGAASLAPQRAVKCQTSIEVPNHTRLVSSTRNTIFGSHVSTIFATPLS</sequence>
<gene>
    <name evidence="1" type="ORF">PHSY_006909</name>
</gene>
<reference evidence="2" key="1">
    <citation type="journal article" date="2013" name="Genome Announc.">
        <title>Draft genome sequence of the basidiomycetous yeast-like fungus Pseudozyma hubeiensis SY62, which produces an abundant amount of the biosurfactant mannosylerythritol lipids.</title>
        <authorList>
            <person name="Konishi M."/>
            <person name="Hatada Y."/>
            <person name="Horiuchi J."/>
        </authorList>
    </citation>
    <scope>NUCLEOTIDE SEQUENCE [LARGE SCALE GENOMIC DNA]</scope>
    <source>
        <strain evidence="2">SY62</strain>
    </source>
</reference>
<evidence type="ECO:0000313" key="1">
    <source>
        <dbReference type="EMBL" id="GAC99308.1"/>
    </source>
</evidence>
<dbReference type="HOGENOM" id="CLU_1540751_0_0_1"/>
<dbReference type="Proteomes" id="UP000014071">
    <property type="component" value="Unassembled WGS sequence"/>
</dbReference>
<dbReference type="GeneID" id="24112174"/>
<accession>R9PD56</accession>
<dbReference type="AlphaFoldDB" id="R9PD56"/>
<evidence type="ECO:0000313" key="2">
    <source>
        <dbReference type="Proteomes" id="UP000014071"/>
    </source>
</evidence>
<dbReference type="RefSeq" id="XP_012192895.1">
    <property type="nucleotide sequence ID" value="XM_012337505.1"/>
</dbReference>
<dbReference type="OrthoDB" id="10573537at2759"/>
<organism evidence="1 2">
    <name type="scientific">Pseudozyma hubeiensis (strain SY62)</name>
    <name type="common">Yeast</name>
    <dbReference type="NCBI Taxonomy" id="1305764"/>
    <lineage>
        <taxon>Eukaryota</taxon>
        <taxon>Fungi</taxon>
        <taxon>Dikarya</taxon>
        <taxon>Basidiomycota</taxon>
        <taxon>Ustilaginomycotina</taxon>
        <taxon>Ustilaginomycetes</taxon>
        <taxon>Ustilaginales</taxon>
        <taxon>Ustilaginaceae</taxon>
        <taxon>Pseudozyma</taxon>
    </lineage>
</organism>
<name>R9PD56_PSEHS</name>
<keyword evidence="2" id="KW-1185">Reference proteome</keyword>
<protein>
    <submittedName>
        <fullName evidence="1">Uncharacterized protein</fullName>
    </submittedName>
</protein>
<proteinExistence type="predicted"/>
<dbReference type="EMBL" id="DF238831">
    <property type="protein sequence ID" value="GAC99308.1"/>
    <property type="molecule type" value="Genomic_DNA"/>
</dbReference>